<evidence type="ECO:0000256" key="2">
    <source>
        <dbReference type="SAM" id="SignalP"/>
    </source>
</evidence>
<dbReference type="WBParaSite" id="ALUE_0001300601-mRNA-1">
    <property type="protein sequence ID" value="ALUE_0001300601-mRNA-1"/>
    <property type="gene ID" value="ALUE_0001300601"/>
</dbReference>
<evidence type="ECO:0000313" key="3">
    <source>
        <dbReference type="Proteomes" id="UP000036681"/>
    </source>
</evidence>
<organism evidence="3 4">
    <name type="scientific">Ascaris lumbricoides</name>
    <name type="common">Giant roundworm</name>
    <dbReference type="NCBI Taxonomy" id="6252"/>
    <lineage>
        <taxon>Eukaryota</taxon>
        <taxon>Metazoa</taxon>
        <taxon>Ecdysozoa</taxon>
        <taxon>Nematoda</taxon>
        <taxon>Chromadorea</taxon>
        <taxon>Rhabditida</taxon>
        <taxon>Spirurina</taxon>
        <taxon>Ascaridomorpha</taxon>
        <taxon>Ascaridoidea</taxon>
        <taxon>Ascarididae</taxon>
        <taxon>Ascaris</taxon>
    </lineage>
</organism>
<keyword evidence="2" id="KW-0732">Signal</keyword>
<accession>A0A0M3I780</accession>
<dbReference type="AlphaFoldDB" id="A0A0M3I780"/>
<evidence type="ECO:0000313" key="4">
    <source>
        <dbReference type="WBParaSite" id="ALUE_0001300601-mRNA-1"/>
    </source>
</evidence>
<evidence type="ECO:0000256" key="1">
    <source>
        <dbReference type="SAM" id="MobiDB-lite"/>
    </source>
</evidence>
<keyword evidence="3" id="KW-1185">Reference proteome</keyword>
<reference evidence="4" key="1">
    <citation type="submission" date="2016-05" db="UniProtKB">
        <authorList>
            <consortium name="WormBaseParasite"/>
        </authorList>
    </citation>
    <scope>IDENTIFICATION</scope>
</reference>
<feature type="chain" id="PRO_5007778237" evidence="2">
    <location>
        <begin position="21"/>
        <end position="210"/>
    </location>
</feature>
<proteinExistence type="predicted"/>
<name>A0A0M3I780_ASCLU</name>
<feature type="region of interest" description="Disordered" evidence="1">
    <location>
        <begin position="96"/>
        <end position="123"/>
    </location>
</feature>
<dbReference type="Proteomes" id="UP000036681">
    <property type="component" value="Unplaced"/>
</dbReference>
<protein>
    <submittedName>
        <fullName evidence="4">SXP/RAL-2 family protein Ani s 5-like cation-binding domain-containing protein</fullName>
    </submittedName>
</protein>
<feature type="signal peptide" evidence="2">
    <location>
        <begin position="1"/>
        <end position="20"/>
    </location>
</feature>
<sequence length="210" mass="23578">MPAMKLYILILFLHPNLLSTYSDFTALSDESGYALRNKRSAIGYDDHSMSYVSSCKRCVQRKSAVSFSSYNLSPQYSYGISGMNSASGRYNMRRKRMKNGESSSNGVRKTVIGKKRKNSSARTSKAFQNIKKWKMNRARDFLASLEENLTKTANKKAQINEFIKLLEGAQGQFRAYSDASIRAVLKNSAVQVENVNNSNAAFNGTHYVCD</sequence>